<proteinExistence type="predicted"/>
<gene>
    <name evidence="1" type="ORF">PHYPA_000073</name>
</gene>
<protein>
    <submittedName>
        <fullName evidence="1 2">Uncharacterized protein</fullName>
    </submittedName>
</protein>
<reference evidence="1 3" key="2">
    <citation type="journal article" date="2018" name="Plant J.">
        <title>The Physcomitrella patens chromosome-scale assembly reveals moss genome structure and evolution.</title>
        <authorList>
            <person name="Lang D."/>
            <person name="Ullrich K.K."/>
            <person name="Murat F."/>
            <person name="Fuchs J."/>
            <person name="Jenkins J."/>
            <person name="Haas F.B."/>
            <person name="Piednoel M."/>
            <person name="Gundlach H."/>
            <person name="Van Bel M."/>
            <person name="Meyberg R."/>
            <person name="Vives C."/>
            <person name="Morata J."/>
            <person name="Symeonidi A."/>
            <person name="Hiss M."/>
            <person name="Muchero W."/>
            <person name="Kamisugi Y."/>
            <person name="Saleh O."/>
            <person name="Blanc G."/>
            <person name="Decker E.L."/>
            <person name="van Gessel N."/>
            <person name="Grimwood J."/>
            <person name="Hayes R.D."/>
            <person name="Graham S.W."/>
            <person name="Gunter L.E."/>
            <person name="McDaniel S.F."/>
            <person name="Hoernstein S.N.W."/>
            <person name="Larsson A."/>
            <person name="Li F.W."/>
            <person name="Perroud P.F."/>
            <person name="Phillips J."/>
            <person name="Ranjan P."/>
            <person name="Rokshar D.S."/>
            <person name="Rothfels C.J."/>
            <person name="Schneider L."/>
            <person name="Shu S."/>
            <person name="Stevenson D.W."/>
            <person name="Thummler F."/>
            <person name="Tillich M."/>
            <person name="Villarreal Aguilar J.C."/>
            <person name="Widiez T."/>
            <person name="Wong G.K."/>
            <person name="Wymore A."/>
            <person name="Zhang Y."/>
            <person name="Zimmer A.D."/>
            <person name="Quatrano R.S."/>
            <person name="Mayer K.F.X."/>
            <person name="Goodstein D."/>
            <person name="Casacuberta J.M."/>
            <person name="Vandepoele K."/>
            <person name="Reski R."/>
            <person name="Cuming A.C."/>
            <person name="Tuskan G.A."/>
            <person name="Maumus F."/>
            <person name="Salse J."/>
            <person name="Schmutz J."/>
            <person name="Rensing S.A."/>
        </authorList>
    </citation>
    <scope>NUCLEOTIDE SEQUENCE [LARGE SCALE GENOMIC DNA]</scope>
    <source>
        <strain evidence="2 3">cv. Gransden 2004</strain>
    </source>
</reference>
<dbReference type="AlphaFoldDB" id="A0A2K1L6K0"/>
<evidence type="ECO:0000313" key="1">
    <source>
        <dbReference type="EMBL" id="PNR61650.1"/>
    </source>
</evidence>
<dbReference type="InParanoid" id="A0A2K1L6K0"/>
<sequence>MRGNSLKLTAGWTTGSGLEGPSYLMDEAANEMWSHIFSKSSRVWLSHVMYEATA</sequence>
<keyword evidence="3" id="KW-1185">Reference proteome</keyword>
<evidence type="ECO:0000313" key="3">
    <source>
        <dbReference type="Proteomes" id="UP000006727"/>
    </source>
</evidence>
<reference evidence="1 3" key="1">
    <citation type="journal article" date="2008" name="Science">
        <title>The Physcomitrella genome reveals evolutionary insights into the conquest of land by plants.</title>
        <authorList>
            <person name="Rensing S."/>
            <person name="Lang D."/>
            <person name="Zimmer A."/>
            <person name="Terry A."/>
            <person name="Salamov A."/>
            <person name="Shapiro H."/>
            <person name="Nishiyama T."/>
            <person name="Perroud P.-F."/>
            <person name="Lindquist E."/>
            <person name="Kamisugi Y."/>
            <person name="Tanahashi T."/>
            <person name="Sakakibara K."/>
            <person name="Fujita T."/>
            <person name="Oishi K."/>
            <person name="Shin-I T."/>
            <person name="Kuroki Y."/>
            <person name="Toyoda A."/>
            <person name="Suzuki Y."/>
            <person name="Hashimoto A."/>
            <person name="Yamaguchi K."/>
            <person name="Sugano A."/>
            <person name="Kohara Y."/>
            <person name="Fujiyama A."/>
            <person name="Anterola A."/>
            <person name="Aoki S."/>
            <person name="Ashton N."/>
            <person name="Barbazuk W.B."/>
            <person name="Barker E."/>
            <person name="Bennetzen J."/>
            <person name="Bezanilla M."/>
            <person name="Blankenship R."/>
            <person name="Cho S.H."/>
            <person name="Dutcher S."/>
            <person name="Estelle M."/>
            <person name="Fawcett J.A."/>
            <person name="Gundlach H."/>
            <person name="Hanada K."/>
            <person name="Heyl A."/>
            <person name="Hicks K.A."/>
            <person name="Hugh J."/>
            <person name="Lohr M."/>
            <person name="Mayer K."/>
            <person name="Melkozernov A."/>
            <person name="Murata T."/>
            <person name="Nelson D."/>
            <person name="Pils B."/>
            <person name="Prigge M."/>
            <person name="Reiss B."/>
            <person name="Renner T."/>
            <person name="Rombauts S."/>
            <person name="Rushton P."/>
            <person name="Sanderfoot A."/>
            <person name="Schween G."/>
            <person name="Shiu S.-H."/>
            <person name="Stueber K."/>
            <person name="Theodoulou F.L."/>
            <person name="Tu H."/>
            <person name="Van de Peer Y."/>
            <person name="Verrier P.J."/>
            <person name="Waters E."/>
            <person name="Wood A."/>
            <person name="Yang L."/>
            <person name="Cove D."/>
            <person name="Cuming A."/>
            <person name="Hasebe M."/>
            <person name="Lucas S."/>
            <person name="Mishler D.B."/>
            <person name="Reski R."/>
            <person name="Grigoriev I."/>
            <person name="Quatrano R.S."/>
            <person name="Boore J.L."/>
        </authorList>
    </citation>
    <scope>NUCLEOTIDE SEQUENCE [LARGE SCALE GENOMIC DNA]</scope>
    <source>
        <strain evidence="2 3">cv. Gransden 2004</strain>
    </source>
</reference>
<dbReference type="Proteomes" id="UP000006727">
    <property type="component" value="Chromosome 1"/>
</dbReference>
<dbReference type="EnsemblPlants" id="Pp3c1_1710V3.1">
    <property type="protein sequence ID" value="Pp3c1_1710V3.1"/>
    <property type="gene ID" value="Pp3c1_1710"/>
</dbReference>
<accession>A0A2K1L6K0</accession>
<dbReference type="EMBL" id="ABEU02000001">
    <property type="protein sequence ID" value="PNR61650.1"/>
    <property type="molecule type" value="Genomic_DNA"/>
</dbReference>
<reference evidence="2" key="3">
    <citation type="submission" date="2020-12" db="UniProtKB">
        <authorList>
            <consortium name="EnsemblPlants"/>
        </authorList>
    </citation>
    <scope>IDENTIFICATION</scope>
</reference>
<organism evidence="1">
    <name type="scientific">Physcomitrium patens</name>
    <name type="common">Spreading-leaved earth moss</name>
    <name type="synonym">Physcomitrella patens</name>
    <dbReference type="NCBI Taxonomy" id="3218"/>
    <lineage>
        <taxon>Eukaryota</taxon>
        <taxon>Viridiplantae</taxon>
        <taxon>Streptophyta</taxon>
        <taxon>Embryophyta</taxon>
        <taxon>Bryophyta</taxon>
        <taxon>Bryophytina</taxon>
        <taxon>Bryopsida</taxon>
        <taxon>Funariidae</taxon>
        <taxon>Funariales</taxon>
        <taxon>Funariaceae</taxon>
        <taxon>Physcomitrium</taxon>
    </lineage>
</organism>
<evidence type="ECO:0000313" key="2">
    <source>
        <dbReference type="EnsemblPlants" id="Pp3c1_1710V3.1"/>
    </source>
</evidence>
<dbReference type="Gramene" id="Pp3c1_1710V3.1">
    <property type="protein sequence ID" value="Pp3c1_1710V3.1"/>
    <property type="gene ID" value="Pp3c1_1710"/>
</dbReference>
<name>A0A2K1L6K0_PHYPA</name>